<dbReference type="GeneID" id="24804064"/>
<keyword evidence="3" id="KW-1185">Reference proteome</keyword>
<evidence type="ECO:0000256" key="1">
    <source>
        <dbReference type="SAM" id="Phobius"/>
    </source>
</evidence>
<dbReference type="STRING" id="113653.GAH_01494"/>
<name>A0A0F7IE51_9EURY</name>
<dbReference type="InParanoid" id="A0A0F7IE51"/>
<accession>A0A0F7IE51</accession>
<dbReference type="HOGENOM" id="CLU_133048_0_0_2"/>
<dbReference type="Pfam" id="PF23959">
    <property type="entry name" value="DUF7288"/>
    <property type="match status" value="1"/>
</dbReference>
<gene>
    <name evidence="2" type="ORF">GAH_01494</name>
</gene>
<dbReference type="InterPro" id="IPR055712">
    <property type="entry name" value="DUF7288"/>
</dbReference>
<reference evidence="2 3" key="1">
    <citation type="submission" date="2015-04" db="EMBL/GenBank/DDBJ databases">
        <title>The complete genome sequence of the hyperthermophilic, obligate iron-reducing archaeon Geoglobus ahangari strain 234T.</title>
        <authorList>
            <person name="Manzella M.P."/>
            <person name="Holmes D.E."/>
            <person name="Rocheleau J.M."/>
            <person name="Chung A."/>
            <person name="Reguera G."/>
            <person name="Kashefi K."/>
        </authorList>
    </citation>
    <scope>NUCLEOTIDE SEQUENCE [LARGE SCALE GENOMIC DNA]</scope>
    <source>
        <strain evidence="2 3">234</strain>
    </source>
</reference>
<dbReference type="EMBL" id="CP011267">
    <property type="protein sequence ID" value="AKG91215.1"/>
    <property type="molecule type" value="Genomic_DNA"/>
</dbReference>
<keyword evidence="1" id="KW-0472">Membrane</keyword>
<dbReference type="OrthoDB" id="324613at2157"/>
<evidence type="ECO:0000313" key="2">
    <source>
        <dbReference type="EMBL" id="AKG91215.1"/>
    </source>
</evidence>
<protein>
    <submittedName>
        <fullName evidence="2">Uncharacterized protein</fullName>
    </submittedName>
</protein>
<organism evidence="2 3">
    <name type="scientific">Geoglobus ahangari</name>
    <dbReference type="NCBI Taxonomy" id="113653"/>
    <lineage>
        <taxon>Archaea</taxon>
        <taxon>Methanobacteriati</taxon>
        <taxon>Methanobacteriota</taxon>
        <taxon>Archaeoglobi</taxon>
        <taxon>Archaeoglobales</taxon>
        <taxon>Archaeoglobaceae</taxon>
        <taxon>Geoglobus</taxon>
    </lineage>
</organism>
<evidence type="ECO:0000313" key="3">
    <source>
        <dbReference type="Proteomes" id="UP000034723"/>
    </source>
</evidence>
<dbReference type="AlphaFoldDB" id="A0A0F7IE51"/>
<keyword evidence="1" id="KW-0812">Transmembrane</keyword>
<dbReference type="KEGG" id="gah:GAH_01494"/>
<sequence>MVKGQMMTLEGIMGAILLFLVTYTLFQSSLVISPLWSEFSDAQMKQLAYDALRVMDGNSSLNDSLKGMLIGLNSSFKPNEEFISSLEKLIRPANYRLEIYWVNGSKIESAVLVNNQPTPEAVAASRVVVLDNGDLSPDSPFYRPDGRSYTPIVVEVRLIVWRA</sequence>
<dbReference type="Proteomes" id="UP000034723">
    <property type="component" value="Chromosome"/>
</dbReference>
<keyword evidence="1" id="KW-1133">Transmembrane helix</keyword>
<dbReference type="RefSeq" id="WP_048095827.1">
    <property type="nucleotide sequence ID" value="NZ_CP011267.1"/>
</dbReference>
<proteinExistence type="predicted"/>
<feature type="transmembrane region" description="Helical" evidence="1">
    <location>
        <begin position="12"/>
        <end position="36"/>
    </location>
</feature>